<dbReference type="InterPro" id="IPR016181">
    <property type="entry name" value="Acyl_CoA_acyltransferase"/>
</dbReference>
<evidence type="ECO:0000259" key="6">
    <source>
        <dbReference type="Pfam" id="PF13673"/>
    </source>
</evidence>
<evidence type="ECO:0000256" key="5">
    <source>
        <dbReference type="ARBA" id="ARBA00049880"/>
    </source>
</evidence>
<proteinExistence type="predicted"/>
<sequence>MTEEEFQTRYTVHSLAGMECVTAFDCGDEDLNDFVIQEAGLYKQAMLAVTYVVEDKQHQIAAYFSLANDKVSITDFNSNSEFNRFRKHRFVQEKRLRSYPAVKLCRLGVDIECRGTGMGSFLLDFIKTLFVINNKTGCRFITVDAYKAAVPFYEKNGFLPLTSKDNNEHTKLMYYDLASNYQENIK</sequence>
<organism evidence="7 8">
    <name type="scientific">Segatella copri</name>
    <dbReference type="NCBI Taxonomy" id="165179"/>
    <lineage>
        <taxon>Bacteria</taxon>
        <taxon>Pseudomonadati</taxon>
        <taxon>Bacteroidota</taxon>
        <taxon>Bacteroidia</taxon>
        <taxon>Bacteroidales</taxon>
        <taxon>Prevotellaceae</taxon>
        <taxon>Segatella</taxon>
    </lineage>
</organism>
<dbReference type="Pfam" id="PF13673">
    <property type="entry name" value="Acetyltransf_10"/>
    <property type="match status" value="1"/>
</dbReference>
<dbReference type="PANTHER" id="PTHR36449">
    <property type="entry name" value="ACETYLTRANSFERASE-RELATED"/>
    <property type="match status" value="1"/>
</dbReference>
<dbReference type="PANTHER" id="PTHR36449:SF1">
    <property type="entry name" value="ACETYLTRANSFERASE"/>
    <property type="match status" value="1"/>
</dbReference>
<gene>
    <name evidence="7" type="ORF">NNC68_13690</name>
</gene>
<protein>
    <submittedName>
        <fullName evidence="7">GNAT family N-acetyltransferase</fullName>
    </submittedName>
</protein>
<evidence type="ECO:0000313" key="7">
    <source>
        <dbReference type="EMBL" id="MCP9550513.1"/>
    </source>
</evidence>
<evidence type="ECO:0000256" key="2">
    <source>
        <dbReference type="ARBA" id="ARBA00022649"/>
    </source>
</evidence>
<keyword evidence="2" id="KW-1277">Toxin-antitoxin system</keyword>
<dbReference type="Gene3D" id="3.40.630.30">
    <property type="match status" value="1"/>
</dbReference>
<dbReference type="Proteomes" id="UP001205506">
    <property type="component" value="Unassembled WGS sequence"/>
</dbReference>
<dbReference type="SUPFAM" id="SSF55729">
    <property type="entry name" value="Acyl-CoA N-acyltransferases (Nat)"/>
    <property type="match status" value="1"/>
</dbReference>
<feature type="domain" description="N-acetyltransferase" evidence="6">
    <location>
        <begin position="103"/>
        <end position="171"/>
    </location>
</feature>
<comment type="caution">
    <text evidence="7">The sequence shown here is derived from an EMBL/GenBank/DDBJ whole genome shotgun (WGS) entry which is preliminary data.</text>
</comment>
<evidence type="ECO:0000256" key="3">
    <source>
        <dbReference type="ARBA" id="ARBA00022679"/>
    </source>
</evidence>
<dbReference type="RefSeq" id="WP_254970348.1">
    <property type="nucleotide sequence ID" value="NZ_JANDWU010000034.1"/>
</dbReference>
<keyword evidence="1" id="KW-0678">Repressor</keyword>
<dbReference type="AlphaFoldDB" id="A0AAW5IFH3"/>
<name>A0AAW5IFH3_9BACT</name>
<comment type="catalytic activity">
    <reaction evidence="5">
        <text>glycyl-tRNA(Gly) + acetyl-CoA = N-acetylglycyl-tRNA(Gly) + CoA + H(+)</text>
        <dbReference type="Rhea" id="RHEA:81867"/>
        <dbReference type="Rhea" id="RHEA-COMP:9683"/>
        <dbReference type="Rhea" id="RHEA-COMP:19766"/>
        <dbReference type="ChEBI" id="CHEBI:15378"/>
        <dbReference type="ChEBI" id="CHEBI:57287"/>
        <dbReference type="ChEBI" id="CHEBI:57288"/>
        <dbReference type="ChEBI" id="CHEBI:78522"/>
        <dbReference type="ChEBI" id="CHEBI:232036"/>
    </reaction>
</comment>
<evidence type="ECO:0000256" key="4">
    <source>
        <dbReference type="ARBA" id="ARBA00023315"/>
    </source>
</evidence>
<evidence type="ECO:0000313" key="8">
    <source>
        <dbReference type="Proteomes" id="UP001205506"/>
    </source>
</evidence>
<evidence type="ECO:0000256" key="1">
    <source>
        <dbReference type="ARBA" id="ARBA00022491"/>
    </source>
</evidence>
<dbReference type="GO" id="GO:0016747">
    <property type="term" value="F:acyltransferase activity, transferring groups other than amino-acyl groups"/>
    <property type="evidence" value="ECO:0007669"/>
    <property type="project" value="InterPro"/>
</dbReference>
<accession>A0AAW5IFH3</accession>
<dbReference type="InterPro" id="IPR000182">
    <property type="entry name" value="GNAT_dom"/>
</dbReference>
<keyword evidence="3" id="KW-0808">Transferase</keyword>
<dbReference type="EMBL" id="JANDWU010000034">
    <property type="protein sequence ID" value="MCP9550513.1"/>
    <property type="molecule type" value="Genomic_DNA"/>
</dbReference>
<keyword evidence="4" id="KW-0012">Acyltransferase</keyword>
<reference evidence="7" key="1">
    <citation type="submission" date="2022-07" db="EMBL/GenBank/DDBJ databases">
        <title>Prevotella copri.</title>
        <authorList>
            <person name="Yang C."/>
        </authorList>
    </citation>
    <scope>NUCLEOTIDE SEQUENCE</scope>
    <source>
        <strain evidence="7">HF1805</strain>
    </source>
</reference>